<dbReference type="Proteomes" id="UP001303046">
    <property type="component" value="Unassembled WGS sequence"/>
</dbReference>
<dbReference type="EMBL" id="JAVFWL010000004">
    <property type="protein sequence ID" value="KAK6746901.1"/>
    <property type="molecule type" value="Genomic_DNA"/>
</dbReference>
<keyword evidence="4" id="KW-1185">Reference proteome</keyword>
<evidence type="ECO:0000256" key="2">
    <source>
        <dbReference type="SAM" id="MobiDB-lite"/>
    </source>
</evidence>
<evidence type="ECO:0000313" key="3">
    <source>
        <dbReference type="EMBL" id="KAK6746901.1"/>
    </source>
</evidence>
<proteinExistence type="predicted"/>
<evidence type="ECO:0000256" key="1">
    <source>
        <dbReference type="SAM" id="Coils"/>
    </source>
</evidence>
<gene>
    <name evidence="3" type="primary">Necator_chrIV.g13549</name>
    <name evidence="3" type="ORF">RB195_000258</name>
</gene>
<evidence type="ECO:0000313" key="4">
    <source>
        <dbReference type="Proteomes" id="UP001303046"/>
    </source>
</evidence>
<accession>A0ABR1D8S6</accession>
<feature type="region of interest" description="Disordered" evidence="2">
    <location>
        <begin position="51"/>
        <end position="73"/>
    </location>
</feature>
<protein>
    <submittedName>
        <fullName evidence="3">Uncharacterized protein</fullName>
    </submittedName>
</protein>
<reference evidence="3 4" key="1">
    <citation type="submission" date="2023-08" db="EMBL/GenBank/DDBJ databases">
        <title>A Necator americanus chromosomal reference genome.</title>
        <authorList>
            <person name="Ilik V."/>
            <person name="Petrzelkova K.J."/>
            <person name="Pardy F."/>
            <person name="Fuh T."/>
            <person name="Niatou-Singa F.S."/>
            <person name="Gouil Q."/>
            <person name="Baker L."/>
            <person name="Ritchie M.E."/>
            <person name="Jex A.R."/>
            <person name="Gazzola D."/>
            <person name="Li H."/>
            <person name="Toshio Fujiwara R."/>
            <person name="Zhan B."/>
            <person name="Aroian R.V."/>
            <person name="Pafco B."/>
            <person name="Schwarz E.M."/>
        </authorList>
    </citation>
    <scope>NUCLEOTIDE SEQUENCE [LARGE SCALE GENOMIC DNA]</scope>
    <source>
        <strain evidence="3 4">Aroian</strain>
        <tissue evidence="3">Whole animal</tissue>
    </source>
</reference>
<organism evidence="3 4">
    <name type="scientific">Necator americanus</name>
    <name type="common">Human hookworm</name>
    <dbReference type="NCBI Taxonomy" id="51031"/>
    <lineage>
        <taxon>Eukaryota</taxon>
        <taxon>Metazoa</taxon>
        <taxon>Ecdysozoa</taxon>
        <taxon>Nematoda</taxon>
        <taxon>Chromadorea</taxon>
        <taxon>Rhabditida</taxon>
        <taxon>Rhabditina</taxon>
        <taxon>Rhabditomorpha</taxon>
        <taxon>Strongyloidea</taxon>
        <taxon>Ancylostomatidae</taxon>
        <taxon>Bunostominae</taxon>
        <taxon>Necator</taxon>
    </lineage>
</organism>
<comment type="caution">
    <text evidence="3">The sequence shown here is derived from an EMBL/GenBank/DDBJ whole genome shotgun (WGS) entry which is preliminary data.</text>
</comment>
<feature type="coiled-coil region" evidence="1">
    <location>
        <begin position="154"/>
        <end position="181"/>
    </location>
</feature>
<feature type="region of interest" description="Disordered" evidence="2">
    <location>
        <begin position="1"/>
        <end position="25"/>
    </location>
</feature>
<sequence length="187" mass="20706">MGGCNANENGTKESGRSIGRLFGGSVGRLVDPGRDGVNFFDSRRQLLVFFHPPSLPPPPTLTTSSRPPSKTRETTTMVDCFLSAFVRSLRPRRTFDNGNGTSTTTRAAAVFAGPPSGYRKALEDGLNEVDDIRSQLEKLQYLVAQEMRSPDETKEALIRENEALRRELLEKDELISSLRQQIAAQNH</sequence>
<keyword evidence="1" id="KW-0175">Coiled coil</keyword>
<name>A0ABR1D8S6_NECAM</name>